<proteinExistence type="inferred from homology"/>
<evidence type="ECO:0000256" key="1">
    <source>
        <dbReference type="ARBA" id="ARBA00008791"/>
    </source>
</evidence>
<dbReference type="InterPro" id="IPR014729">
    <property type="entry name" value="Rossmann-like_a/b/a_fold"/>
</dbReference>
<dbReference type="Pfam" id="PF00582">
    <property type="entry name" value="Usp"/>
    <property type="match status" value="1"/>
</dbReference>
<dbReference type="CDD" id="cd00293">
    <property type="entry name" value="USP-like"/>
    <property type="match status" value="1"/>
</dbReference>
<organism evidence="3 4">
    <name type="scientific">Kaistia hirudinis</name>
    <dbReference type="NCBI Taxonomy" id="1293440"/>
    <lineage>
        <taxon>Bacteria</taxon>
        <taxon>Pseudomonadati</taxon>
        <taxon>Pseudomonadota</taxon>
        <taxon>Alphaproteobacteria</taxon>
        <taxon>Hyphomicrobiales</taxon>
        <taxon>Kaistiaceae</taxon>
        <taxon>Kaistia</taxon>
    </lineage>
</organism>
<dbReference type="InterPro" id="IPR006016">
    <property type="entry name" value="UspA"/>
</dbReference>
<dbReference type="SUPFAM" id="SSF52402">
    <property type="entry name" value="Adenine nucleotide alpha hydrolases-like"/>
    <property type="match status" value="1"/>
</dbReference>
<dbReference type="Proteomes" id="UP000553963">
    <property type="component" value="Unassembled WGS sequence"/>
</dbReference>
<gene>
    <name evidence="3" type="ORF">GGR25_001381</name>
</gene>
<dbReference type="RefSeq" id="WP_183398009.1">
    <property type="nucleotide sequence ID" value="NZ_JACIDS010000002.1"/>
</dbReference>
<dbReference type="PANTHER" id="PTHR46268:SF15">
    <property type="entry name" value="UNIVERSAL STRESS PROTEIN HP_0031"/>
    <property type="match status" value="1"/>
</dbReference>
<feature type="domain" description="UspA" evidence="2">
    <location>
        <begin position="1"/>
        <end position="145"/>
    </location>
</feature>
<accession>A0A840AL66</accession>
<dbReference type="PANTHER" id="PTHR46268">
    <property type="entry name" value="STRESS RESPONSE PROTEIN NHAX"/>
    <property type="match status" value="1"/>
</dbReference>
<keyword evidence="4" id="KW-1185">Reference proteome</keyword>
<comment type="caution">
    <text evidence="3">The sequence shown here is derived from an EMBL/GenBank/DDBJ whole genome shotgun (WGS) entry which is preliminary data.</text>
</comment>
<evidence type="ECO:0000259" key="2">
    <source>
        <dbReference type="Pfam" id="PF00582"/>
    </source>
</evidence>
<evidence type="ECO:0000313" key="3">
    <source>
        <dbReference type="EMBL" id="MBB3930342.1"/>
    </source>
</evidence>
<reference evidence="3 4" key="1">
    <citation type="submission" date="2020-08" db="EMBL/GenBank/DDBJ databases">
        <title>Genomic Encyclopedia of Type Strains, Phase IV (KMG-IV): sequencing the most valuable type-strain genomes for metagenomic binning, comparative biology and taxonomic classification.</title>
        <authorList>
            <person name="Goeker M."/>
        </authorList>
    </citation>
    <scope>NUCLEOTIDE SEQUENCE [LARGE SCALE GENOMIC DNA]</scope>
    <source>
        <strain evidence="3 4">DSM 25966</strain>
    </source>
</reference>
<protein>
    <submittedName>
        <fullName evidence="3">Nucleotide-binding universal stress UspA family protein</fullName>
    </submittedName>
</protein>
<comment type="similarity">
    <text evidence="1">Belongs to the universal stress protein A family.</text>
</comment>
<sequence length="145" mass="15561">MFRHILVPTDGSPLSGLAVEKAAQLAKSTGAKITFLSAVEPFHIWTDNANQLAYTREEYERVSKESADGYLDSAVAEAGRAGVAADTLRVEADEPYRAIIDAATQKGCDLIAMASHGRRGMAALVIGSETQKVLTHSTIPVLVYR</sequence>
<dbReference type="PRINTS" id="PR01438">
    <property type="entry name" value="UNVRSLSTRESS"/>
</dbReference>
<dbReference type="Gene3D" id="3.40.50.620">
    <property type="entry name" value="HUPs"/>
    <property type="match status" value="1"/>
</dbReference>
<dbReference type="AlphaFoldDB" id="A0A840AL66"/>
<evidence type="ECO:0000313" key="4">
    <source>
        <dbReference type="Proteomes" id="UP000553963"/>
    </source>
</evidence>
<dbReference type="EMBL" id="JACIDS010000002">
    <property type="protein sequence ID" value="MBB3930342.1"/>
    <property type="molecule type" value="Genomic_DNA"/>
</dbReference>
<name>A0A840AL66_9HYPH</name>
<dbReference type="InterPro" id="IPR006015">
    <property type="entry name" value="Universal_stress_UspA"/>
</dbReference>